<dbReference type="GO" id="GO:0009506">
    <property type="term" value="C:plasmodesma"/>
    <property type="evidence" value="ECO:0007669"/>
    <property type="project" value="UniProtKB-ARBA"/>
</dbReference>
<feature type="region of interest" description="Disordered" evidence="2">
    <location>
        <begin position="133"/>
        <end position="153"/>
    </location>
</feature>
<dbReference type="InterPro" id="IPR012946">
    <property type="entry name" value="X8"/>
</dbReference>
<keyword evidence="7" id="KW-1185">Reference proteome</keyword>
<dbReference type="EMBL" id="CAMAPF010000989">
    <property type="protein sequence ID" value="CAH9135478.1"/>
    <property type="molecule type" value="Genomic_DNA"/>
</dbReference>
<evidence type="ECO:0000256" key="2">
    <source>
        <dbReference type="SAM" id="MobiDB-lite"/>
    </source>
</evidence>
<gene>
    <name evidence="5" type="ORF">CEPIT_LOCUS18787</name>
    <name evidence="6" type="ORF">CEPIT_LOCUS34541</name>
</gene>
<feature type="chain" id="PRO_5044713484" description="X8 domain-containing protein" evidence="3">
    <location>
        <begin position="30"/>
        <end position="153"/>
    </location>
</feature>
<dbReference type="EMBL" id="CAMAPF010000154">
    <property type="protein sequence ID" value="CAH9109506.1"/>
    <property type="molecule type" value="Genomic_DNA"/>
</dbReference>
<feature type="domain" description="X8" evidence="4">
    <location>
        <begin position="36"/>
        <end position="124"/>
    </location>
</feature>
<dbReference type="AlphaFoldDB" id="A0AAV0FIJ4"/>
<dbReference type="PANTHER" id="PTHR31044:SF33">
    <property type="entry name" value="PLASMODESMATA CALLOSE-BINDING PROTEIN 5"/>
    <property type="match status" value="1"/>
</dbReference>
<evidence type="ECO:0000313" key="6">
    <source>
        <dbReference type="EMBL" id="CAH9135478.1"/>
    </source>
</evidence>
<evidence type="ECO:0000259" key="4">
    <source>
        <dbReference type="SMART" id="SM00768"/>
    </source>
</evidence>
<dbReference type="SMART" id="SM00768">
    <property type="entry name" value="X8"/>
    <property type="match status" value="1"/>
</dbReference>
<dbReference type="Proteomes" id="UP001152523">
    <property type="component" value="Unassembled WGS sequence"/>
</dbReference>
<dbReference type="InterPro" id="IPR044788">
    <property type="entry name" value="X8_dom_prot"/>
</dbReference>
<dbReference type="PANTHER" id="PTHR31044">
    <property type="entry name" value="BETA-1,3 GLUCANASE"/>
    <property type="match status" value="1"/>
</dbReference>
<feature type="compositionally biased region" description="Polar residues" evidence="2">
    <location>
        <begin position="142"/>
        <end position="153"/>
    </location>
</feature>
<name>A0AAV0FIJ4_9ASTE</name>
<accession>A0AAV0FIJ4</accession>
<evidence type="ECO:0000256" key="3">
    <source>
        <dbReference type="SAM" id="SignalP"/>
    </source>
</evidence>
<proteinExistence type="predicted"/>
<keyword evidence="1 3" id="KW-0732">Signal</keyword>
<dbReference type="Pfam" id="PF07983">
    <property type="entry name" value="X8"/>
    <property type="match status" value="1"/>
</dbReference>
<organism evidence="6 7">
    <name type="scientific">Cuscuta epithymum</name>
    <dbReference type="NCBI Taxonomy" id="186058"/>
    <lineage>
        <taxon>Eukaryota</taxon>
        <taxon>Viridiplantae</taxon>
        <taxon>Streptophyta</taxon>
        <taxon>Embryophyta</taxon>
        <taxon>Tracheophyta</taxon>
        <taxon>Spermatophyta</taxon>
        <taxon>Magnoliopsida</taxon>
        <taxon>eudicotyledons</taxon>
        <taxon>Gunneridae</taxon>
        <taxon>Pentapetalae</taxon>
        <taxon>asterids</taxon>
        <taxon>lamiids</taxon>
        <taxon>Solanales</taxon>
        <taxon>Convolvulaceae</taxon>
        <taxon>Cuscuteae</taxon>
        <taxon>Cuscuta</taxon>
        <taxon>Cuscuta subgen. Cuscuta</taxon>
    </lineage>
</organism>
<reference evidence="6" key="1">
    <citation type="submission" date="2022-07" db="EMBL/GenBank/DDBJ databases">
        <authorList>
            <person name="Macas J."/>
            <person name="Novak P."/>
            <person name="Neumann P."/>
        </authorList>
    </citation>
    <scope>NUCLEOTIDE SEQUENCE</scope>
</reference>
<evidence type="ECO:0000256" key="1">
    <source>
        <dbReference type="ARBA" id="ARBA00022729"/>
    </source>
</evidence>
<evidence type="ECO:0000313" key="5">
    <source>
        <dbReference type="EMBL" id="CAH9109506.1"/>
    </source>
</evidence>
<feature type="signal peptide" evidence="3">
    <location>
        <begin position="1"/>
        <end position="29"/>
    </location>
</feature>
<comment type="caution">
    <text evidence="6">The sequence shown here is derived from an EMBL/GenBank/DDBJ whole genome shotgun (WGS) entry which is preliminary data.</text>
</comment>
<sequence length="153" mass="16516">MKKMRKSFSASSLIITFFALLWTRWPGAAAEAAAGKWCVARSDADVGSLQSALQWACGNDPESCRGIQQTGSCSPSNDDADLVERASLVFHSYYLKNDMASESCNFSNTATVTPQEPNYDGCKFPSYIDGNIVNGAPGPNPDVSNTNSIRYGR</sequence>
<dbReference type="Gene3D" id="1.20.58.1040">
    <property type="match status" value="1"/>
</dbReference>
<protein>
    <recommendedName>
        <fullName evidence="4">X8 domain-containing protein</fullName>
    </recommendedName>
</protein>
<evidence type="ECO:0000313" key="7">
    <source>
        <dbReference type="Proteomes" id="UP001152523"/>
    </source>
</evidence>